<dbReference type="EMBL" id="MU853242">
    <property type="protein sequence ID" value="KAK4120046.1"/>
    <property type="molecule type" value="Genomic_DNA"/>
</dbReference>
<evidence type="ECO:0000313" key="1">
    <source>
        <dbReference type="EMBL" id="KAK4120046.1"/>
    </source>
</evidence>
<reference evidence="1" key="1">
    <citation type="journal article" date="2023" name="Mol. Phylogenet. Evol.">
        <title>Genome-scale phylogeny and comparative genomics of the fungal order Sordariales.</title>
        <authorList>
            <person name="Hensen N."/>
            <person name="Bonometti L."/>
            <person name="Westerberg I."/>
            <person name="Brannstrom I.O."/>
            <person name="Guillou S."/>
            <person name="Cros-Aarteil S."/>
            <person name="Calhoun S."/>
            <person name="Haridas S."/>
            <person name="Kuo A."/>
            <person name="Mondo S."/>
            <person name="Pangilinan J."/>
            <person name="Riley R."/>
            <person name="LaButti K."/>
            <person name="Andreopoulos B."/>
            <person name="Lipzen A."/>
            <person name="Chen C."/>
            <person name="Yan M."/>
            <person name="Daum C."/>
            <person name="Ng V."/>
            <person name="Clum A."/>
            <person name="Steindorff A."/>
            <person name="Ohm R.A."/>
            <person name="Martin F."/>
            <person name="Silar P."/>
            <person name="Natvig D.O."/>
            <person name="Lalanne C."/>
            <person name="Gautier V."/>
            <person name="Ament-Velasquez S.L."/>
            <person name="Kruys A."/>
            <person name="Hutchinson M.I."/>
            <person name="Powell A.J."/>
            <person name="Barry K."/>
            <person name="Miller A.N."/>
            <person name="Grigoriev I.V."/>
            <person name="Debuchy R."/>
            <person name="Gladieux P."/>
            <person name="Hiltunen Thoren M."/>
            <person name="Johannesson H."/>
        </authorList>
    </citation>
    <scope>NUCLEOTIDE SEQUENCE</scope>
    <source>
        <strain evidence="1">CBS 731.68</strain>
    </source>
</reference>
<dbReference type="RefSeq" id="XP_062643818.1">
    <property type="nucleotide sequence ID" value="XM_062786377.1"/>
</dbReference>
<gene>
    <name evidence="1" type="ORF">N657DRAFT_242566</name>
</gene>
<reference evidence="1" key="2">
    <citation type="submission" date="2023-05" db="EMBL/GenBank/DDBJ databases">
        <authorList>
            <consortium name="Lawrence Berkeley National Laboratory"/>
            <person name="Steindorff A."/>
            <person name="Hensen N."/>
            <person name="Bonometti L."/>
            <person name="Westerberg I."/>
            <person name="Brannstrom I.O."/>
            <person name="Guillou S."/>
            <person name="Cros-Aarteil S."/>
            <person name="Calhoun S."/>
            <person name="Haridas S."/>
            <person name="Kuo A."/>
            <person name="Mondo S."/>
            <person name="Pangilinan J."/>
            <person name="Riley R."/>
            <person name="Labutti K."/>
            <person name="Andreopoulos B."/>
            <person name="Lipzen A."/>
            <person name="Chen C."/>
            <person name="Yanf M."/>
            <person name="Daum C."/>
            <person name="Ng V."/>
            <person name="Clum A."/>
            <person name="Ohm R."/>
            <person name="Martin F."/>
            <person name="Silar P."/>
            <person name="Natvig D."/>
            <person name="Lalanne C."/>
            <person name="Gautier V."/>
            <person name="Ament-Velasquez S.L."/>
            <person name="Kruys A."/>
            <person name="Hutchinson M.I."/>
            <person name="Powell A.J."/>
            <person name="Barry K."/>
            <person name="Miller A.N."/>
            <person name="Grigoriev I.V."/>
            <person name="Debuchy R."/>
            <person name="Gladieux P."/>
            <person name="Thoren M.H."/>
            <person name="Johannesson H."/>
        </authorList>
    </citation>
    <scope>NUCLEOTIDE SEQUENCE</scope>
    <source>
        <strain evidence="1">CBS 731.68</strain>
    </source>
</reference>
<name>A0AAN6TU46_9PEZI</name>
<dbReference type="Proteomes" id="UP001302602">
    <property type="component" value="Unassembled WGS sequence"/>
</dbReference>
<dbReference type="GeneID" id="87823143"/>
<organism evidence="1 2">
    <name type="scientific">Parathielavia appendiculata</name>
    <dbReference type="NCBI Taxonomy" id="2587402"/>
    <lineage>
        <taxon>Eukaryota</taxon>
        <taxon>Fungi</taxon>
        <taxon>Dikarya</taxon>
        <taxon>Ascomycota</taxon>
        <taxon>Pezizomycotina</taxon>
        <taxon>Sordariomycetes</taxon>
        <taxon>Sordariomycetidae</taxon>
        <taxon>Sordariales</taxon>
        <taxon>Chaetomiaceae</taxon>
        <taxon>Parathielavia</taxon>
    </lineage>
</organism>
<evidence type="ECO:0000313" key="2">
    <source>
        <dbReference type="Proteomes" id="UP001302602"/>
    </source>
</evidence>
<keyword evidence="2" id="KW-1185">Reference proteome</keyword>
<dbReference type="AlphaFoldDB" id="A0AAN6TU46"/>
<comment type="caution">
    <text evidence="1">The sequence shown here is derived from an EMBL/GenBank/DDBJ whole genome shotgun (WGS) entry which is preliminary data.</text>
</comment>
<accession>A0AAN6TU46</accession>
<proteinExistence type="predicted"/>
<protein>
    <submittedName>
        <fullName evidence="1">Uncharacterized protein</fullName>
    </submittedName>
</protein>
<sequence length="170" mass="18418">MNQLMYPGGVSADSKAKFASKLFPEDSAGRPVKGGQSFSALPNTCQSLPTGLGRLSHLQDGCFIVRLAPRHNGRRKSSTQRPRNGARVAMWPWSTPSLVEWHGFNAITPEVKQRYLSTLAYSPTRQRLGAGSAPLKWVSILPTALGSLLGSRPPLPAMASTRSLAMKMKC</sequence>